<dbReference type="Proteomes" id="UP001148018">
    <property type="component" value="Unassembled WGS sequence"/>
</dbReference>
<sequence length="132" mass="14361">MYVLCTLVVLTLHSLLKSYYKALESKSSPEAELEPRERPSGPGLKEGPPQDGLDGDVTCRKTVLNRLDLSNCGLESQLGRSGHLHNIRRKPLQVRRSKEGKLGGSIQNTRGVLNGIDQSVSNANGSMPRVAL</sequence>
<evidence type="ECO:0000313" key="3">
    <source>
        <dbReference type="EMBL" id="KAJ3594009.1"/>
    </source>
</evidence>
<feature type="chain" id="PRO_5040285001" evidence="2">
    <location>
        <begin position="23"/>
        <end position="132"/>
    </location>
</feature>
<feature type="region of interest" description="Disordered" evidence="1">
    <location>
        <begin position="83"/>
        <end position="105"/>
    </location>
</feature>
<evidence type="ECO:0000256" key="2">
    <source>
        <dbReference type="SAM" id="SignalP"/>
    </source>
</evidence>
<evidence type="ECO:0000256" key="1">
    <source>
        <dbReference type="SAM" id="MobiDB-lite"/>
    </source>
</evidence>
<name>A0A9Q0ICR9_9TELE</name>
<feature type="compositionally biased region" description="Basic and acidic residues" evidence="1">
    <location>
        <begin position="24"/>
        <end position="39"/>
    </location>
</feature>
<proteinExistence type="predicted"/>
<feature type="signal peptide" evidence="2">
    <location>
        <begin position="1"/>
        <end position="22"/>
    </location>
</feature>
<keyword evidence="2" id="KW-0732">Signal</keyword>
<protein>
    <submittedName>
        <fullName evidence="3">Uncharacterized protein</fullName>
    </submittedName>
</protein>
<dbReference type="AlphaFoldDB" id="A0A9Q0ICR9"/>
<evidence type="ECO:0000313" key="4">
    <source>
        <dbReference type="Proteomes" id="UP001148018"/>
    </source>
</evidence>
<feature type="region of interest" description="Disordered" evidence="1">
    <location>
        <begin position="24"/>
        <end position="57"/>
    </location>
</feature>
<accession>A0A9Q0ICR9</accession>
<organism evidence="3 4">
    <name type="scientific">Muraenolepis orangiensis</name>
    <name type="common">Patagonian moray cod</name>
    <dbReference type="NCBI Taxonomy" id="630683"/>
    <lineage>
        <taxon>Eukaryota</taxon>
        <taxon>Metazoa</taxon>
        <taxon>Chordata</taxon>
        <taxon>Craniata</taxon>
        <taxon>Vertebrata</taxon>
        <taxon>Euteleostomi</taxon>
        <taxon>Actinopterygii</taxon>
        <taxon>Neopterygii</taxon>
        <taxon>Teleostei</taxon>
        <taxon>Neoteleostei</taxon>
        <taxon>Acanthomorphata</taxon>
        <taxon>Zeiogadaria</taxon>
        <taxon>Gadariae</taxon>
        <taxon>Gadiformes</taxon>
        <taxon>Muraenolepidoidei</taxon>
        <taxon>Muraenolepididae</taxon>
        <taxon>Muraenolepis</taxon>
    </lineage>
</organism>
<dbReference type="EMBL" id="JANIIK010000112">
    <property type="protein sequence ID" value="KAJ3594009.1"/>
    <property type="molecule type" value="Genomic_DNA"/>
</dbReference>
<reference evidence="3" key="1">
    <citation type="submission" date="2022-07" db="EMBL/GenBank/DDBJ databases">
        <title>Chromosome-level genome of Muraenolepis orangiensis.</title>
        <authorList>
            <person name="Kim J."/>
        </authorList>
    </citation>
    <scope>NUCLEOTIDE SEQUENCE</scope>
    <source>
        <strain evidence="3">KU_S4_2022</strain>
        <tissue evidence="3">Muscle</tissue>
    </source>
</reference>
<feature type="compositionally biased region" description="Basic residues" evidence="1">
    <location>
        <begin position="83"/>
        <end position="95"/>
    </location>
</feature>
<comment type="caution">
    <text evidence="3">The sequence shown here is derived from an EMBL/GenBank/DDBJ whole genome shotgun (WGS) entry which is preliminary data.</text>
</comment>
<keyword evidence="4" id="KW-1185">Reference proteome</keyword>
<gene>
    <name evidence="3" type="ORF">NHX12_006341</name>
</gene>